<organism evidence="4 5">
    <name type="scientific">Oncorhynchus mykiss</name>
    <name type="common">Rainbow trout</name>
    <name type="synonym">Salmo gairdneri</name>
    <dbReference type="NCBI Taxonomy" id="8022"/>
    <lineage>
        <taxon>Eukaryota</taxon>
        <taxon>Metazoa</taxon>
        <taxon>Chordata</taxon>
        <taxon>Craniata</taxon>
        <taxon>Vertebrata</taxon>
        <taxon>Euteleostomi</taxon>
        <taxon>Actinopterygii</taxon>
        <taxon>Neopterygii</taxon>
        <taxon>Teleostei</taxon>
        <taxon>Protacanthopterygii</taxon>
        <taxon>Salmoniformes</taxon>
        <taxon>Salmonidae</taxon>
        <taxon>Salmoninae</taxon>
        <taxon>Oncorhynchus</taxon>
    </lineage>
</organism>
<dbReference type="InterPro" id="IPR037616">
    <property type="entry name" value="Kazrin_SAM_rpt_3"/>
</dbReference>
<dbReference type="InterPro" id="IPR059089">
    <property type="entry name" value="Kazrin_N"/>
</dbReference>
<dbReference type="Ensembl" id="ENSOMYT00000005002.2">
    <property type="protein sequence ID" value="ENSOMYP00000004462.2"/>
    <property type="gene ID" value="ENSOMYG00000002342.2"/>
</dbReference>
<keyword evidence="1" id="KW-0175">Coiled coil</keyword>
<feature type="domain" description="SAM" evidence="3">
    <location>
        <begin position="566"/>
        <end position="622"/>
    </location>
</feature>
<dbReference type="InterPro" id="IPR001660">
    <property type="entry name" value="SAM"/>
</dbReference>
<dbReference type="SUPFAM" id="SSF47769">
    <property type="entry name" value="SAM/Pointed domain"/>
    <property type="match status" value="3"/>
</dbReference>
<dbReference type="InterPro" id="IPR013761">
    <property type="entry name" value="SAM/pointed_sf"/>
</dbReference>
<feature type="domain" description="SAM" evidence="3">
    <location>
        <begin position="480"/>
        <end position="545"/>
    </location>
</feature>
<feature type="region of interest" description="Disordered" evidence="2">
    <location>
        <begin position="410"/>
        <end position="453"/>
    </location>
</feature>
<evidence type="ECO:0000313" key="5">
    <source>
        <dbReference type="Proteomes" id="UP000694395"/>
    </source>
</evidence>
<dbReference type="CDD" id="cd09570">
    <property type="entry name" value="SAM_kazrin_repeat3"/>
    <property type="match status" value="1"/>
</dbReference>
<accession>A0A8C7NEI0</accession>
<feature type="region of interest" description="Disordered" evidence="2">
    <location>
        <begin position="361"/>
        <end position="388"/>
    </location>
</feature>
<dbReference type="FunFam" id="1.10.150.50:FF:000048">
    <property type="entry name" value="kazrin isoform X1"/>
    <property type="match status" value="1"/>
</dbReference>
<dbReference type="Pfam" id="PF25986">
    <property type="entry name" value="Kazrin"/>
    <property type="match status" value="1"/>
</dbReference>
<proteinExistence type="predicted"/>
<dbReference type="GeneTree" id="ENSGT00940000154570"/>
<dbReference type="InterPro" id="IPR037614">
    <property type="entry name" value="Kazrin"/>
</dbReference>
<evidence type="ECO:0000256" key="2">
    <source>
        <dbReference type="SAM" id="MobiDB-lite"/>
    </source>
</evidence>
<dbReference type="SMART" id="SM00454">
    <property type="entry name" value="SAM"/>
    <property type="match status" value="3"/>
</dbReference>
<keyword evidence="5" id="KW-1185">Reference proteome</keyword>
<dbReference type="AlphaFoldDB" id="A0A8C7NEI0"/>
<evidence type="ECO:0000313" key="4">
    <source>
        <dbReference type="Ensembl" id="ENSOMYP00000004462.2"/>
    </source>
</evidence>
<feature type="region of interest" description="Disordered" evidence="2">
    <location>
        <begin position="717"/>
        <end position="785"/>
    </location>
</feature>
<dbReference type="Proteomes" id="UP000694395">
    <property type="component" value="Chromosome 9"/>
</dbReference>
<evidence type="ECO:0000259" key="3">
    <source>
        <dbReference type="PROSITE" id="PS50105"/>
    </source>
</evidence>
<dbReference type="PROSITE" id="PS50105">
    <property type="entry name" value="SAM_DOMAIN"/>
    <property type="match status" value="2"/>
</dbReference>
<feature type="coiled-coil region" evidence="1">
    <location>
        <begin position="66"/>
        <end position="294"/>
    </location>
</feature>
<dbReference type="Pfam" id="PF07647">
    <property type="entry name" value="SAM_2"/>
    <property type="match status" value="1"/>
</dbReference>
<gene>
    <name evidence="4" type="primary">KAZN</name>
</gene>
<dbReference type="Pfam" id="PF00536">
    <property type="entry name" value="SAM_1"/>
    <property type="match status" value="2"/>
</dbReference>
<reference evidence="4" key="1">
    <citation type="submission" date="2020-07" db="EMBL/GenBank/DDBJ databases">
        <title>A long reads based de novo assembly of the rainbow trout Arlee double haploid line genome.</title>
        <authorList>
            <person name="Gao G."/>
            <person name="Palti Y."/>
        </authorList>
    </citation>
    <scope>NUCLEOTIDE SEQUENCE [LARGE SCALE GENOMIC DNA]</scope>
</reference>
<reference evidence="4" key="3">
    <citation type="submission" date="2025-09" db="UniProtKB">
        <authorList>
            <consortium name="Ensembl"/>
        </authorList>
    </citation>
    <scope>IDENTIFICATION</scope>
</reference>
<dbReference type="Gene3D" id="1.10.150.50">
    <property type="entry name" value="Transcription Factor, Ets-1"/>
    <property type="match status" value="3"/>
</dbReference>
<dbReference type="PANTHER" id="PTHR12776">
    <property type="entry name" value="KAZRIN-RELATED"/>
    <property type="match status" value="1"/>
</dbReference>
<evidence type="ECO:0000256" key="1">
    <source>
        <dbReference type="SAM" id="Coils"/>
    </source>
</evidence>
<name>A0A8C7NEI0_ONCMY</name>
<sequence>MQSLNILNDQIALFMVNGPKAMAEEDCAFLPSEMETLKTSMALMRRLIMDSQAKILKMMDDDKQLAQRIEGAVQSASQEVTNLRSELTATSRRLAELGAADRERDPPIENHQQQHILLLREEVAQLQEEVHLLRQMKDMLSKDLEEGHGGCSADVLSATELRVQLAQKEQELDRAKEALQAMKADRKRLKAEKADLVNQMQQLYATLESREEQLRDFIRNYEQHRKESEDAVKVLAKEKDLLEREKWDLRRQTKESTEHSGALRSQLDLKENRIKELEAELAMAKQSLATLTKDVPKRQSLAMPTEAVVNGNNQEWVMHADLPLTAAIRQSQQTLYHVHTGHPTDRQVRVSPCHSRQPSIISDASALEGDRSSTPSDINSPRHRTHSLCNVRAPGPRFVCSLEDLEDQKRKKKKEKMGLGSLSRVFARGKQRKSMDPGLFDDSDSLSSPTRLSLSLSDGEDQLDRLQQVELARGMPMSLWRAGTVQAWLEVVMAMPMYIRACSENVKSGKVLLGLSDEDLELGLGVTSSMHRRKLRLAIEDYREAESGRGLSKAADMDHHWVAKAWLSDVGLPQYSQAFHTHLVDGRMLNSLTRRDLERSLNVTKKAHQVSLVLGIELLHTLHFDKEALQARRAQCEHQNLDPVVWTCHRVVKWVRDIDLKEFADSLQNSGVHGAVMVLDPSFNTDSMATALGIPGNKHMIRRHLTEEMKVLISSARSGGLQQNHDRLGTMSTPPTPLRHASPPTPLRHASLGRPTSTTNRHTHPDDEGSLRRRAVKVGTPLDYG</sequence>
<protein>
    <submittedName>
        <fullName evidence="4">Kazrin, periplakin interacting protein a</fullName>
    </submittedName>
</protein>
<reference evidence="4" key="2">
    <citation type="submission" date="2025-08" db="UniProtKB">
        <authorList>
            <consortium name="Ensembl"/>
        </authorList>
    </citation>
    <scope>IDENTIFICATION</scope>
</reference>
<dbReference type="PANTHER" id="PTHR12776:SF1">
    <property type="entry name" value="KAZRIN"/>
    <property type="match status" value="1"/>
</dbReference>